<evidence type="ECO:0000259" key="7">
    <source>
        <dbReference type="PROSITE" id="PS51032"/>
    </source>
</evidence>
<dbReference type="Proteomes" id="UP001222027">
    <property type="component" value="Unassembled WGS sequence"/>
</dbReference>
<dbReference type="AlphaFoldDB" id="A0AAV8RPC8"/>
<dbReference type="PANTHER" id="PTHR31194">
    <property type="entry name" value="SHN SHINE , DNA BINDING / TRANSCRIPTION FACTOR"/>
    <property type="match status" value="1"/>
</dbReference>
<proteinExistence type="predicted"/>
<dbReference type="SMART" id="SM00380">
    <property type="entry name" value="AP2"/>
    <property type="match status" value="1"/>
</dbReference>
<keyword evidence="4" id="KW-0804">Transcription</keyword>
<feature type="region of interest" description="Disordered" evidence="6">
    <location>
        <begin position="134"/>
        <end position="195"/>
    </location>
</feature>
<dbReference type="PROSITE" id="PS51032">
    <property type="entry name" value="AP2_ERF"/>
    <property type="match status" value="1"/>
</dbReference>
<organism evidence="8 9">
    <name type="scientific">Ensete ventricosum</name>
    <name type="common">Abyssinian banana</name>
    <name type="synonym">Musa ensete</name>
    <dbReference type="NCBI Taxonomy" id="4639"/>
    <lineage>
        <taxon>Eukaryota</taxon>
        <taxon>Viridiplantae</taxon>
        <taxon>Streptophyta</taxon>
        <taxon>Embryophyta</taxon>
        <taxon>Tracheophyta</taxon>
        <taxon>Spermatophyta</taxon>
        <taxon>Magnoliopsida</taxon>
        <taxon>Liliopsida</taxon>
        <taxon>Zingiberales</taxon>
        <taxon>Musaceae</taxon>
        <taxon>Ensete</taxon>
    </lineage>
</organism>
<protein>
    <recommendedName>
        <fullName evidence="7">AP2/ERF domain-containing protein</fullName>
    </recommendedName>
</protein>
<comment type="subcellular location">
    <subcellularLocation>
        <location evidence="1">Nucleus</location>
    </subcellularLocation>
</comment>
<evidence type="ECO:0000256" key="6">
    <source>
        <dbReference type="SAM" id="MobiDB-lite"/>
    </source>
</evidence>
<feature type="compositionally biased region" description="Polar residues" evidence="6">
    <location>
        <begin position="167"/>
        <end position="177"/>
    </location>
</feature>
<dbReference type="GO" id="GO:0003677">
    <property type="term" value="F:DNA binding"/>
    <property type="evidence" value="ECO:0007669"/>
    <property type="project" value="UniProtKB-KW"/>
</dbReference>
<keyword evidence="5" id="KW-0539">Nucleus</keyword>
<dbReference type="EMBL" id="JAQQAF010000003">
    <property type="protein sequence ID" value="KAJ8501268.1"/>
    <property type="molecule type" value="Genomic_DNA"/>
</dbReference>
<reference evidence="8 9" key="1">
    <citation type="submission" date="2022-12" db="EMBL/GenBank/DDBJ databases">
        <title>Chromosome-scale assembly of the Ensete ventricosum genome.</title>
        <authorList>
            <person name="Dussert Y."/>
            <person name="Stocks J."/>
            <person name="Wendawek A."/>
            <person name="Woldeyes F."/>
            <person name="Nichols R.A."/>
            <person name="Borrell J.S."/>
        </authorList>
    </citation>
    <scope>NUCLEOTIDE SEQUENCE [LARGE SCALE GENOMIC DNA]</scope>
    <source>
        <strain evidence="9">cv. Maze</strain>
        <tissue evidence="8">Seeds</tissue>
    </source>
</reference>
<dbReference type="GO" id="GO:0005634">
    <property type="term" value="C:nucleus"/>
    <property type="evidence" value="ECO:0007669"/>
    <property type="project" value="UniProtKB-SubCell"/>
</dbReference>
<name>A0AAV8RPC8_ENSVE</name>
<dbReference type="InterPro" id="IPR001471">
    <property type="entry name" value="AP2/ERF_dom"/>
</dbReference>
<evidence type="ECO:0000256" key="5">
    <source>
        <dbReference type="ARBA" id="ARBA00023242"/>
    </source>
</evidence>
<dbReference type="Pfam" id="PF00847">
    <property type="entry name" value="AP2"/>
    <property type="match status" value="1"/>
</dbReference>
<gene>
    <name evidence="8" type="ORF">OPV22_011820</name>
</gene>
<dbReference type="InterPro" id="IPR036955">
    <property type="entry name" value="AP2/ERF_dom_sf"/>
</dbReference>
<dbReference type="InterPro" id="IPR050913">
    <property type="entry name" value="AP2/ERF_ERF"/>
</dbReference>
<evidence type="ECO:0000256" key="2">
    <source>
        <dbReference type="ARBA" id="ARBA00023015"/>
    </source>
</evidence>
<feature type="domain" description="AP2/ERF" evidence="7">
    <location>
        <begin position="203"/>
        <end position="260"/>
    </location>
</feature>
<dbReference type="Gene3D" id="3.30.730.10">
    <property type="entry name" value="AP2/ERF domain"/>
    <property type="match status" value="1"/>
</dbReference>
<keyword evidence="9" id="KW-1185">Reference proteome</keyword>
<dbReference type="CDD" id="cd00018">
    <property type="entry name" value="AP2"/>
    <property type="match status" value="1"/>
</dbReference>
<dbReference type="InterPro" id="IPR016177">
    <property type="entry name" value="DNA-bd_dom_sf"/>
</dbReference>
<accession>A0AAV8RPC8</accession>
<keyword evidence="2" id="KW-0805">Transcription regulation</keyword>
<evidence type="ECO:0000256" key="3">
    <source>
        <dbReference type="ARBA" id="ARBA00023125"/>
    </source>
</evidence>
<evidence type="ECO:0000313" key="8">
    <source>
        <dbReference type="EMBL" id="KAJ8501268.1"/>
    </source>
</evidence>
<sequence>MSSGSFDLSSLGAGKFEALDQQCFASCAIAGPAFLLLLFLPRLIFYPHATEAGGIQEDGFDAIYLGWVWSQVFWISAYKARSKLLLELQGGSKQDKMGKRRRGLKQLQPSDSIPRVESKQLMRRIRIVFDDPDATDSSDCEGMNSPRGKRAIHEFPLPPPFPLPLAQASSQESTGRNSKALRKPKDRSLGSVTSYSTSSSVTRIKGVRRRPWGKWAAEIRDPIRGARRWLGTYDTAEAAAAAYAAAALVFQAEKKVLSSVASSNSSTTTITAAPCASVPSDAVFEVAAPASPSSVLDVPVSGVVDPPAKTTAAAEERSIAELFEEQGPPLHCPTEAEFGFGFDPFLMCNFGSDLYANELVPLADLPINDEIDDGDFPSLEVIEQWMDFDL</sequence>
<dbReference type="GO" id="GO:0003700">
    <property type="term" value="F:DNA-binding transcription factor activity"/>
    <property type="evidence" value="ECO:0007669"/>
    <property type="project" value="InterPro"/>
</dbReference>
<dbReference type="PRINTS" id="PR00367">
    <property type="entry name" value="ETHRSPELEMNT"/>
</dbReference>
<evidence type="ECO:0000313" key="9">
    <source>
        <dbReference type="Proteomes" id="UP001222027"/>
    </source>
</evidence>
<evidence type="ECO:0000256" key="4">
    <source>
        <dbReference type="ARBA" id="ARBA00023163"/>
    </source>
</evidence>
<comment type="caution">
    <text evidence="8">The sequence shown here is derived from an EMBL/GenBank/DDBJ whole genome shotgun (WGS) entry which is preliminary data.</text>
</comment>
<keyword evidence="3" id="KW-0238">DNA-binding</keyword>
<dbReference type="PANTHER" id="PTHR31194:SF202">
    <property type="entry name" value="ETHYLENE-RESPONSIVE TRANSCRIPTION FACTOR ERF070"/>
    <property type="match status" value="1"/>
</dbReference>
<evidence type="ECO:0000256" key="1">
    <source>
        <dbReference type="ARBA" id="ARBA00004123"/>
    </source>
</evidence>
<dbReference type="SUPFAM" id="SSF54171">
    <property type="entry name" value="DNA-binding domain"/>
    <property type="match status" value="1"/>
</dbReference>